<comment type="subunit">
    <text evidence="3">Homodimer.</text>
</comment>
<feature type="domain" description="HTH dtxR-type" evidence="14">
    <location>
        <begin position="12"/>
        <end position="73"/>
    </location>
</feature>
<evidence type="ECO:0000256" key="13">
    <source>
        <dbReference type="ARBA" id="ARBA00032593"/>
    </source>
</evidence>
<dbReference type="SUPFAM" id="SSF47979">
    <property type="entry name" value="Iron-dependent repressor protein, dimerization domain"/>
    <property type="match status" value="1"/>
</dbReference>
<proteinExistence type="inferred from homology"/>
<dbReference type="InterPro" id="IPR036388">
    <property type="entry name" value="WH-like_DNA-bd_sf"/>
</dbReference>
<comment type="caution">
    <text evidence="15">The sequence shown here is derived from an EMBL/GenBank/DDBJ whole genome shotgun (WGS) entry which is preliminary data.</text>
</comment>
<dbReference type="EMBL" id="LXQC01000139">
    <property type="protein sequence ID" value="TFE68607.1"/>
    <property type="molecule type" value="Genomic_DNA"/>
</dbReference>
<dbReference type="InterPro" id="IPR050536">
    <property type="entry name" value="DtxR_MntR_Metal-Reg"/>
</dbReference>
<sequence length="240" mass="27447">MKKTKTYESIELSSSQEDYIKEIFHLAERGEPVTTLALAQKIGVKAASVTEMVKKLTKLGLVQRKPYYEISLTETGIRIAMEILRHHRLLETFLVEKLGYQWDEVHGEAERLEHVISEQFEQAIAKLLNHPLRDPHGDPIPSQELVMPFEEQEQELVTLDKGEKAEVKRIIAQDPQSLRFFNTLGLLPGTMVEVLEVSAEEITLQIWGKAPHQASIPLFIGKKIKVIPRQLPHRECSKEL</sequence>
<dbReference type="Pfam" id="PF04023">
    <property type="entry name" value="FeoA"/>
    <property type="match status" value="1"/>
</dbReference>
<dbReference type="AlphaFoldDB" id="A0A4Y8PCE9"/>
<dbReference type="SMART" id="SM00529">
    <property type="entry name" value="HTH_DTXR"/>
    <property type="match status" value="1"/>
</dbReference>
<dbReference type="Proteomes" id="UP000297713">
    <property type="component" value="Unassembled WGS sequence"/>
</dbReference>
<dbReference type="FunFam" id="1.10.60.10:FF:000004">
    <property type="entry name" value="DtxR family transcriptional regulator"/>
    <property type="match status" value="1"/>
</dbReference>
<evidence type="ECO:0000256" key="2">
    <source>
        <dbReference type="ARBA" id="ARBA00007871"/>
    </source>
</evidence>
<keyword evidence="7" id="KW-0805">Transcription regulation</keyword>
<dbReference type="GO" id="GO:0003677">
    <property type="term" value="F:DNA binding"/>
    <property type="evidence" value="ECO:0007669"/>
    <property type="project" value="UniProtKB-KW"/>
</dbReference>
<evidence type="ECO:0000259" key="14">
    <source>
        <dbReference type="PROSITE" id="PS50944"/>
    </source>
</evidence>
<dbReference type="GO" id="GO:0003700">
    <property type="term" value="F:DNA-binding transcription factor activity"/>
    <property type="evidence" value="ECO:0007669"/>
    <property type="project" value="InterPro"/>
</dbReference>
<evidence type="ECO:0000256" key="8">
    <source>
        <dbReference type="ARBA" id="ARBA00023125"/>
    </source>
</evidence>
<dbReference type="PANTHER" id="PTHR33238:SF11">
    <property type="entry name" value="TRANSCRIPTIONAL REGULATOR MNTR"/>
    <property type="match status" value="1"/>
</dbReference>
<keyword evidence="9" id="KW-0010">Activator</keyword>
<dbReference type="GO" id="GO:0005737">
    <property type="term" value="C:cytoplasm"/>
    <property type="evidence" value="ECO:0007669"/>
    <property type="project" value="UniProtKB-SubCell"/>
</dbReference>
<dbReference type="PROSITE" id="PS50944">
    <property type="entry name" value="HTH_DTXR"/>
    <property type="match status" value="1"/>
</dbReference>
<evidence type="ECO:0000256" key="3">
    <source>
        <dbReference type="ARBA" id="ARBA00011738"/>
    </source>
</evidence>
<dbReference type="GO" id="GO:0046983">
    <property type="term" value="F:protein dimerization activity"/>
    <property type="evidence" value="ECO:0007669"/>
    <property type="project" value="InterPro"/>
</dbReference>
<organism evidence="15 16">
    <name type="scientific">Methylacidiphilum caldifontis</name>
    <dbReference type="NCBI Taxonomy" id="2795386"/>
    <lineage>
        <taxon>Bacteria</taxon>
        <taxon>Pseudomonadati</taxon>
        <taxon>Verrucomicrobiota</taxon>
        <taxon>Methylacidiphilae</taxon>
        <taxon>Methylacidiphilales</taxon>
        <taxon>Methylacidiphilaceae</taxon>
        <taxon>Methylacidiphilum (ex Ratnadevi et al. 2023)</taxon>
    </lineage>
</organism>
<dbReference type="SUPFAM" id="SSF46785">
    <property type="entry name" value="Winged helix' DNA-binding domain"/>
    <property type="match status" value="1"/>
</dbReference>
<evidence type="ECO:0000256" key="11">
    <source>
        <dbReference type="ARBA" id="ARBA00023211"/>
    </source>
</evidence>
<dbReference type="GO" id="GO:0046914">
    <property type="term" value="F:transition metal ion binding"/>
    <property type="evidence" value="ECO:0007669"/>
    <property type="project" value="InterPro"/>
</dbReference>
<dbReference type="Gene3D" id="1.10.10.10">
    <property type="entry name" value="Winged helix-like DNA-binding domain superfamily/Winged helix DNA-binding domain"/>
    <property type="match status" value="1"/>
</dbReference>
<comment type="similarity">
    <text evidence="2">Belongs to the DtxR/MntR family.</text>
</comment>
<comment type="subcellular location">
    <subcellularLocation>
        <location evidence="1">Cytoplasm</location>
    </subcellularLocation>
</comment>
<dbReference type="SUPFAM" id="SSF50037">
    <property type="entry name" value="C-terminal domain of transcriptional repressors"/>
    <property type="match status" value="1"/>
</dbReference>
<reference evidence="15 16" key="1">
    <citation type="submission" date="2016-05" db="EMBL/GenBank/DDBJ databases">
        <title>Diversity and Homogeneity among Thermoacidophilic Verrucomicrobia Methanotrophs Linked with Geographical Origin.</title>
        <authorList>
            <person name="Erikstad H.-A."/>
            <person name="Smestad N.B."/>
            <person name="Ceballos R.M."/>
            <person name="Birkeland N.-K."/>
        </authorList>
    </citation>
    <scope>NUCLEOTIDE SEQUENCE [LARGE SCALE GENOMIC DNA]</scope>
    <source>
        <strain evidence="15 16">Phi</strain>
    </source>
</reference>
<dbReference type="PANTHER" id="PTHR33238">
    <property type="entry name" value="IRON (METAL) DEPENDENT REPRESSOR, DTXR FAMILY"/>
    <property type="match status" value="1"/>
</dbReference>
<evidence type="ECO:0000256" key="10">
    <source>
        <dbReference type="ARBA" id="ARBA00023163"/>
    </source>
</evidence>
<evidence type="ECO:0000256" key="4">
    <source>
        <dbReference type="ARBA" id="ARBA00022386"/>
    </source>
</evidence>
<accession>A0A4Y8PCE9</accession>
<dbReference type="InterPro" id="IPR008988">
    <property type="entry name" value="Transcriptional_repressor_C"/>
</dbReference>
<evidence type="ECO:0000256" key="12">
    <source>
        <dbReference type="ARBA" id="ARBA00025185"/>
    </source>
</evidence>
<evidence type="ECO:0000313" key="15">
    <source>
        <dbReference type="EMBL" id="TFE68607.1"/>
    </source>
</evidence>
<evidence type="ECO:0000256" key="9">
    <source>
        <dbReference type="ARBA" id="ARBA00023159"/>
    </source>
</evidence>
<evidence type="ECO:0000256" key="5">
    <source>
        <dbReference type="ARBA" id="ARBA00022490"/>
    </source>
</evidence>
<keyword evidence="11" id="KW-0464">Manganese</keyword>
<keyword evidence="10" id="KW-0804">Transcription</keyword>
<dbReference type="Pfam" id="PF02742">
    <property type="entry name" value="Fe_dep_repr_C"/>
    <property type="match status" value="1"/>
</dbReference>
<dbReference type="InterPro" id="IPR007167">
    <property type="entry name" value="Fe-transptr_FeoA-like"/>
</dbReference>
<name>A0A4Y8PCE9_9BACT</name>
<keyword evidence="6" id="KW-0678">Repressor</keyword>
<keyword evidence="5" id="KW-0963">Cytoplasm</keyword>
<evidence type="ECO:0000256" key="7">
    <source>
        <dbReference type="ARBA" id="ARBA00023015"/>
    </source>
</evidence>
<dbReference type="RefSeq" id="WP_134440107.1">
    <property type="nucleotide sequence ID" value="NZ_CP065957.1"/>
</dbReference>
<dbReference type="Pfam" id="PF01325">
    <property type="entry name" value="Fe_dep_repress"/>
    <property type="match status" value="1"/>
</dbReference>
<dbReference type="InterPro" id="IPR036421">
    <property type="entry name" value="Fe_dep_repressor_sf"/>
</dbReference>
<dbReference type="Gene3D" id="1.10.60.10">
    <property type="entry name" value="Iron dependent repressor, metal binding and dimerisation domain"/>
    <property type="match status" value="1"/>
</dbReference>
<evidence type="ECO:0000256" key="1">
    <source>
        <dbReference type="ARBA" id="ARBA00004496"/>
    </source>
</evidence>
<protein>
    <recommendedName>
        <fullName evidence="4">Transcriptional regulator MntR</fullName>
    </recommendedName>
    <alternativeName>
        <fullName evidence="13">Manganese transport regulator</fullName>
    </alternativeName>
</protein>
<gene>
    <name evidence="15" type="ORF">A7Q10_08140</name>
</gene>
<evidence type="ECO:0000313" key="16">
    <source>
        <dbReference type="Proteomes" id="UP000297713"/>
    </source>
</evidence>
<keyword evidence="8" id="KW-0238">DNA-binding</keyword>
<dbReference type="InterPro" id="IPR001367">
    <property type="entry name" value="Fe_dep_repressor"/>
</dbReference>
<dbReference type="InterPro" id="IPR022689">
    <property type="entry name" value="Iron_dep_repressor"/>
</dbReference>
<keyword evidence="16" id="KW-1185">Reference proteome</keyword>
<dbReference type="InterPro" id="IPR036390">
    <property type="entry name" value="WH_DNA-bd_sf"/>
</dbReference>
<evidence type="ECO:0000256" key="6">
    <source>
        <dbReference type="ARBA" id="ARBA00022491"/>
    </source>
</evidence>
<comment type="function">
    <text evidence="12">In the presence of manganese, represses expression of mntH and mntS. Up-regulates expression of mntP.</text>
</comment>
<dbReference type="InterPro" id="IPR022687">
    <property type="entry name" value="HTH_DTXR"/>
</dbReference>
<dbReference type="OrthoDB" id="9791355at2"/>